<keyword evidence="1" id="KW-0812">Transmembrane</keyword>
<feature type="domain" description="DUF3592" evidence="2">
    <location>
        <begin position="50"/>
        <end position="132"/>
    </location>
</feature>
<evidence type="ECO:0000256" key="1">
    <source>
        <dbReference type="SAM" id="Phobius"/>
    </source>
</evidence>
<feature type="transmembrane region" description="Helical" evidence="1">
    <location>
        <begin position="137"/>
        <end position="156"/>
    </location>
</feature>
<keyword evidence="1" id="KW-1133">Transmembrane helix</keyword>
<keyword evidence="4" id="KW-1185">Reference proteome</keyword>
<dbReference type="RefSeq" id="WP_284189444.1">
    <property type="nucleotide sequence ID" value="NZ_BSPX01000082.1"/>
</dbReference>
<dbReference type="Pfam" id="PF12158">
    <property type="entry name" value="DUF3592"/>
    <property type="match status" value="1"/>
</dbReference>
<dbReference type="InterPro" id="IPR021994">
    <property type="entry name" value="DUF3592"/>
</dbReference>
<organism evidence="3 4">
    <name type="scientific">Zoogloea oryzae</name>
    <dbReference type="NCBI Taxonomy" id="310767"/>
    <lineage>
        <taxon>Bacteria</taxon>
        <taxon>Pseudomonadati</taxon>
        <taxon>Pseudomonadota</taxon>
        <taxon>Betaproteobacteria</taxon>
        <taxon>Rhodocyclales</taxon>
        <taxon>Zoogloeaceae</taxon>
        <taxon>Zoogloea</taxon>
    </lineage>
</organism>
<dbReference type="Proteomes" id="UP001157167">
    <property type="component" value="Unassembled WGS sequence"/>
</dbReference>
<proteinExistence type="predicted"/>
<dbReference type="EMBL" id="BSPX01000082">
    <property type="protein sequence ID" value="GLT24280.1"/>
    <property type="molecule type" value="Genomic_DNA"/>
</dbReference>
<accession>A0ABQ6FF88</accession>
<comment type="caution">
    <text evidence="3">The sequence shown here is derived from an EMBL/GenBank/DDBJ whole genome shotgun (WGS) entry which is preliminary data.</text>
</comment>
<sequence length="171" mass="18552">MPYSSPPTRKGVSCFVGAFCSFLALFSFWALTSSVLDLIKLSGTSKWHAVDGVVVSSQVRPGCKNLSNYLPSVSYQYTVERREYLGHRIEIGAGACRSKSEATRIASAYPEGQTVRVYFDPEAPDESALDVSRPAQGTIPVITFALVVFGITFPVARHNIRLCTAPRAGDA</sequence>
<evidence type="ECO:0000259" key="2">
    <source>
        <dbReference type="Pfam" id="PF12158"/>
    </source>
</evidence>
<protein>
    <recommendedName>
        <fullName evidence="2">DUF3592 domain-containing protein</fullName>
    </recommendedName>
</protein>
<feature type="transmembrane region" description="Helical" evidence="1">
    <location>
        <begin position="12"/>
        <end position="31"/>
    </location>
</feature>
<name>A0ABQ6FF88_9RHOO</name>
<gene>
    <name evidence="3" type="ORF">GCM10007933_37560</name>
</gene>
<evidence type="ECO:0000313" key="4">
    <source>
        <dbReference type="Proteomes" id="UP001157167"/>
    </source>
</evidence>
<reference evidence="4" key="1">
    <citation type="journal article" date="2019" name="Int. J. Syst. Evol. Microbiol.">
        <title>The Global Catalogue of Microorganisms (GCM) 10K type strain sequencing project: providing services to taxonomists for standard genome sequencing and annotation.</title>
        <authorList>
            <consortium name="The Broad Institute Genomics Platform"/>
            <consortium name="The Broad Institute Genome Sequencing Center for Infectious Disease"/>
            <person name="Wu L."/>
            <person name="Ma J."/>
        </authorList>
    </citation>
    <scope>NUCLEOTIDE SEQUENCE [LARGE SCALE GENOMIC DNA]</scope>
    <source>
        <strain evidence="4">NBRC 102407</strain>
    </source>
</reference>
<keyword evidence="1" id="KW-0472">Membrane</keyword>
<evidence type="ECO:0000313" key="3">
    <source>
        <dbReference type="EMBL" id="GLT24280.1"/>
    </source>
</evidence>